<dbReference type="AlphaFoldDB" id="A0A5C3N331"/>
<dbReference type="InterPro" id="IPR051654">
    <property type="entry name" value="Meroterpenoid_MTases"/>
</dbReference>
<evidence type="ECO:0008006" key="7">
    <source>
        <dbReference type="Google" id="ProtNLM"/>
    </source>
</evidence>
<dbReference type="Proteomes" id="UP000305948">
    <property type="component" value="Unassembled WGS sequence"/>
</dbReference>
<name>A0A5C3N331_9AGAM</name>
<dbReference type="GO" id="GO:0016740">
    <property type="term" value="F:transferase activity"/>
    <property type="evidence" value="ECO:0007669"/>
    <property type="project" value="UniProtKB-KW"/>
</dbReference>
<sequence length="291" mass="32450">MSVGQVSPLDPTLYVLDDEESAFFKSHIGIADDEELKKHILAVQEKAYKVYPYPCIRRFAFAKLKISRLPAYPHFLELGKTRDPAIFLDIGCCFGNDARKAVADGYPIRNVIASDLRPEYWELGHELFRSTPQSLPVPFVAGDAFDSEFLTPTQPTYSPPTTPVPDLQSVTALTPLIGHVSAVHASAFFHLFDEAGQFELAQRMASLLSPQPGSIIFGSHRGLPQKGMRTNARGQQSFAHSPESWDELWNGSIFEKGRVRVDARVVQVDRPDLNRPTGGGHYLLEWSVTRL</sequence>
<evidence type="ECO:0000256" key="4">
    <source>
        <dbReference type="ARBA" id="ARBA00038314"/>
    </source>
</evidence>
<protein>
    <recommendedName>
        <fullName evidence="7">Methyltransferase domain-containing protein</fullName>
    </recommendedName>
</protein>
<evidence type="ECO:0000256" key="3">
    <source>
        <dbReference type="ARBA" id="ARBA00022691"/>
    </source>
</evidence>
<dbReference type="STRING" id="5364.A0A5C3N331"/>
<keyword evidence="2" id="KW-0808">Transferase</keyword>
<proteinExistence type="inferred from homology"/>
<keyword evidence="6" id="KW-1185">Reference proteome</keyword>
<keyword evidence="3" id="KW-0949">S-adenosyl-L-methionine</keyword>
<evidence type="ECO:0000256" key="1">
    <source>
        <dbReference type="ARBA" id="ARBA00005179"/>
    </source>
</evidence>
<gene>
    <name evidence="5" type="ORF">OE88DRAFT_1659936</name>
</gene>
<dbReference type="InterPro" id="IPR029063">
    <property type="entry name" value="SAM-dependent_MTases_sf"/>
</dbReference>
<dbReference type="OrthoDB" id="2094832at2759"/>
<dbReference type="SUPFAM" id="SSF53335">
    <property type="entry name" value="S-adenosyl-L-methionine-dependent methyltransferases"/>
    <property type="match status" value="1"/>
</dbReference>
<evidence type="ECO:0000256" key="2">
    <source>
        <dbReference type="ARBA" id="ARBA00022679"/>
    </source>
</evidence>
<dbReference type="PANTHER" id="PTHR35897:SF1">
    <property type="entry name" value="METHYLTRANSFERASE AUSD"/>
    <property type="match status" value="1"/>
</dbReference>
<evidence type="ECO:0000313" key="6">
    <source>
        <dbReference type="Proteomes" id="UP000305948"/>
    </source>
</evidence>
<dbReference type="Gene3D" id="3.40.50.150">
    <property type="entry name" value="Vaccinia Virus protein VP39"/>
    <property type="match status" value="1"/>
</dbReference>
<evidence type="ECO:0000313" key="5">
    <source>
        <dbReference type="EMBL" id="TFK50836.1"/>
    </source>
</evidence>
<dbReference type="PANTHER" id="PTHR35897">
    <property type="entry name" value="METHYLTRANSFERASE AUSD"/>
    <property type="match status" value="1"/>
</dbReference>
<dbReference type="EMBL" id="ML213512">
    <property type="protein sequence ID" value="TFK50836.1"/>
    <property type="molecule type" value="Genomic_DNA"/>
</dbReference>
<comment type="similarity">
    <text evidence="4">Belongs to the class I-like SAM-binding methyltransferase superfamily.</text>
</comment>
<comment type="pathway">
    <text evidence="1">Secondary metabolite biosynthesis.</text>
</comment>
<reference evidence="5 6" key="1">
    <citation type="journal article" date="2019" name="Nat. Ecol. Evol.">
        <title>Megaphylogeny resolves global patterns of mushroom evolution.</title>
        <authorList>
            <person name="Varga T."/>
            <person name="Krizsan K."/>
            <person name="Foldi C."/>
            <person name="Dima B."/>
            <person name="Sanchez-Garcia M."/>
            <person name="Sanchez-Ramirez S."/>
            <person name="Szollosi G.J."/>
            <person name="Szarkandi J.G."/>
            <person name="Papp V."/>
            <person name="Albert L."/>
            <person name="Andreopoulos W."/>
            <person name="Angelini C."/>
            <person name="Antonin V."/>
            <person name="Barry K.W."/>
            <person name="Bougher N.L."/>
            <person name="Buchanan P."/>
            <person name="Buyck B."/>
            <person name="Bense V."/>
            <person name="Catcheside P."/>
            <person name="Chovatia M."/>
            <person name="Cooper J."/>
            <person name="Damon W."/>
            <person name="Desjardin D."/>
            <person name="Finy P."/>
            <person name="Geml J."/>
            <person name="Haridas S."/>
            <person name="Hughes K."/>
            <person name="Justo A."/>
            <person name="Karasinski D."/>
            <person name="Kautmanova I."/>
            <person name="Kiss B."/>
            <person name="Kocsube S."/>
            <person name="Kotiranta H."/>
            <person name="LaButti K.M."/>
            <person name="Lechner B.E."/>
            <person name="Liimatainen K."/>
            <person name="Lipzen A."/>
            <person name="Lukacs Z."/>
            <person name="Mihaltcheva S."/>
            <person name="Morgado L.N."/>
            <person name="Niskanen T."/>
            <person name="Noordeloos M.E."/>
            <person name="Ohm R.A."/>
            <person name="Ortiz-Santana B."/>
            <person name="Ovrebo C."/>
            <person name="Racz N."/>
            <person name="Riley R."/>
            <person name="Savchenko A."/>
            <person name="Shiryaev A."/>
            <person name="Soop K."/>
            <person name="Spirin V."/>
            <person name="Szebenyi C."/>
            <person name="Tomsovsky M."/>
            <person name="Tulloss R.E."/>
            <person name="Uehling J."/>
            <person name="Grigoriev I.V."/>
            <person name="Vagvolgyi C."/>
            <person name="Papp T."/>
            <person name="Martin F.M."/>
            <person name="Miettinen O."/>
            <person name="Hibbett D.S."/>
            <person name="Nagy L.G."/>
        </authorList>
    </citation>
    <scope>NUCLEOTIDE SEQUENCE [LARGE SCALE GENOMIC DNA]</scope>
    <source>
        <strain evidence="5 6">OMC1185</strain>
    </source>
</reference>
<accession>A0A5C3N331</accession>
<organism evidence="5 6">
    <name type="scientific">Heliocybe sulcata</name>
    <dbReference type="NCBI Taxonomy" id="5364"/>
    <lineage>
        <taxon>Eukaryota</taxon>
        <taxon>Fungi</taxon>
        <taxon>Dikarya</taxon>
        <taxon>Basidiomycota</taxon>
        <taxon>Agaricomycotina</taxon>
        <taxon>Agaricomycetes</taxon>
        <taxon>Gloeophyllales</taxon>
        <taxon>Gloeophyllaceae</taxon>
        <taxon>Heliocybe</taxon>
    </lineage>
</organism>